<sequence length="714" mass="78550">MTNQLALILRTTLLLLLLMYSTDARMSIITKKQDFPVGEEILLLCKIGVEDGDITWFKDGEEIDVDAETVTIEKVDESSSKMIIKKATMQDTGKYTCHCEYDSGHKDDIQTQLYVYEGPSFSNTPIYHEFLEGTTGVVPCRVTGKPALDVHWMRDNQEIPSNEEKRVHQTSNNTLYIKNVKTEDAGTYVCYAQIRGREIKQKVSVSIVVNAPPTAQLKELMKKVLAGPETNVSLVCLVTGHPKPNINWTMPMTTDHSRHYFNSDSSELTIRSVTRADYGEYICTATNKIAESISTLMLNVFEAPEVFLSAERQRVSVGEQISVACNVSGHPQPELHWINKHNGQTLDSPSGRVHVTDGELVIEEVVPSDGGLYSCMAVSPSGNASRDVAIHTQPGPPQYLTVSSGETSVHFSFKTPPNSGGTAITSYVLQWMQGAAQQWKEITVPASGPLVIPNLRQYTSYTVRLAALNAVGSRRVLRHKDYPHAGNAWRFLFMTLPSSLVSSVGEPDSPVLSADQMQVERNTLSIPLKQVDDGGTPLQVFKIQYKEHKEGAEWKKVQLSSNAGSIYLENLAFGSSYQLEVRAINANGSSIPATLNFTTGERPGMCPSTLHTTPHHTTHISACYPGNVAVKMFAILSVRTSLLSHLSFLVSNHITKGSVVGIVMVIFLVVFLVVDATCCYRNRCGLLMTIGVKLFGHNVPGMKMFEEGDGTTNG</sequence>
<comment type="caution">
    <text evidence="1">The sequence shown here is derived from an EMBL/GenBank/DDBJ whole genome shotgun (WGS) entry which is preliminary data.</text>
</comment>
<name>A0ACD3QVX6_LARCR</name>
<accession>A0ACD3QVX6</accession>
<organism evidence="1 2">
    <name type="scientific">Larimichthys crocea</name>
    <name type="common">Large yellow croaker</name>
    <name type="synonym">Pseudosciaena crocea</name>
    <dbReference type="NCBI Taxonomy" id="215358"/>
    <lineage>
        <taxon>Eukaryota</taxon>
        <taxon>Metazoa</taxon>
        <taxon>Chordata</taxon>
        <taxon>Craniata</taxon>
        <taxon>Vertebrata</taxon>
        <taxon>Euteleostomi</taxon>
        <taxon>Actinopterygii</taxon>
        <taxon>Neopterygii</taxon>
        <taxon>Teleostei</taxon>
        <taxon>Neoteleostei</taxon>
        <taxon>Acanthomorphata</taxon>
        <taxon>Eupercaria</taxon>
        <taxon>Sciaenidae</taxon>
        <taxon>Larimichthys</taxon>
    </lineage>
</organism>
<proteinExistence type="predicted"/>
<keyword evidence="2" id="KW-1185">Reference proteome</keyword>
<evidence type="ECO:0000313" key="1">
    <source>
        <dbReference type="EMBL" id="TMS11436.1"/>
    </source>
</evidence>
<gene>
    <name evidence="1" type="ORF">E3U43_020429</name>
</gene>
<dbReference type="Proteomes" id="UP000793456">
    <property type="component" value="Chromosome XIV"/>
</dbReference>
<dbReference type="EMBL" id="CM011687">
    <property type="protein sequence ID" value="TMS11436.1"/>
    <property type="molecule type" value="Genomic_DNA"/>
</dbReference>
<evidence type="ECO:0000313" key="2">
    <source>
        <dbReference type="Proteomes" id="UP000793456"/>
    </source>
</evidence>
<protein>
    <submittedName>
        <fullName evidence="1">Uncharacterized protein</fullName>
    </submittedName>
</protein>
<reference evidence="1" key="1">
    <citation type="submission" date="2018-11" db="EMBL/GenBank/DDBJ databases">
        <title>The sequence and de novo assembly of Larimichthys crocea genome using PacBio and Hi-C technologies.</title>
        <authorList>
            <person name="Xu P."/>
            <person name="Chen B."/>
            <person name="Zhou Z."/>
            <person name="Ke Q."/>
            <person name="Wu Y."/>
            <person name="Bai H."/>
            <person name="Pu F."/>
        </authorList>
    </citation>
    <scope>NUCLEOTIDE SEQUENCE</scope>
    <source>
        <tissue evidence="1">Muscle</tissue>
    </source>
</reference>